<protein>
    <submittedName>
        <fullName evidence="4">Response regulator</fullName>
    </submittedName>
</protein>
<feature type="modified residue" description="4-aspartylphosphate" evidence="2">
    <location>
        <position position="62"/>
    </location>
</feature>
<dbReference type="PROSITE" id="PS50110">
    <property type="entry name" value="RESPONSE_REGULATORY"/>
    <property type="match status" value="1"/>
</dbReference>
<sequence length="131" mass="14836">MSKPVILCVDDERMVLDSLRMQLSTAFGSGYKYESAEDAYEALDLIEELDGENIRVIVIISDWLMPGIKGDDFLIRVHERFPKVVKILLTGQADEAAINRAKKHANLHSCLFKPWSETDLRETIQSALSQL</sequence>
<dbReference type="PANTHER" id="PTHR44591">
    <property type="entry name" value="STRESS RESPONSE REGULATOR PROTEIN 1"/>
    <property type="match status" value="1"/>
</dbReference>
<evidence type="ECO:0000313" key="5">
    <source>
        <dbReference type="Proteomes" id="UP001384579"/>
    </source>
</evidence>
<gene>
    <name evidence="4" type="ORF">WMG39_10085</name>
</gene>
<dbReference type="Pfam" id="PF00072">
    <property type="entry name" value="Response_reg"/>
    <property type="match status" value="1"/>
</dbReference>
<organism evidence="4 5">
    <name type="scientific">Microcoleus anatoxicus PTRS2</name>
    <dbReference type="NCBI Taxonomy" id="2705321"/>
    <lineage>
        <taxon>Bacteria</taxon>
        <taxon>Bacillati</taxon>
        <taxon>Cyanobacteriota</taxon>
        <taxon>Cyanophyceae</taxon>
        <taxon>Oscillatoriophycideae</taxon>
        <taxon>Oscillatoriales</taxon>
        <taxon>Microcoleaceae</taxon>
        <taxon>Microcoleus</taxon>
        <taxon>Microcoleus anatoxicus</taxon>
    </lineage>
</organism>
<dbReference type="RefSeq" id="WP_340524053.1">
    <property type="nucleotide sequence ID" value="NZ_JBBLXS010000102.1"/>
</dbReference>
<dbReference type="SUPFAM" id="SSF52172">
    <property type="entry name" value="CheY-like"/>
    <property type="match status" value="1"/>
</dbReference>
<dbReference type="SMART" id="SM00448">
    <property type="entry name" value="REC"/>
    <property type="match status" value="1"/>
</dbReference>
<dbReference type="InterPro" id="IPR050595">
    <property type="entry name" value="Bact_response_regulator"/>
</dbReference>
<keyword evidence="5" id="KW-1185">Reference proteome</keyword>
<dbReference type="Proteomes" id="UP001384579">
    <property type="component" value="Unassembled WGS sequence"/>
</dbReference>
<dbReference type="InterPro" id="IPR011006">
    <property type="entry name" value="CheY-like_superfamily"/>
</dbReference>
<keyword evidence="1 2" id="KW-0597">Phosphoprotein</keyword>
<dbReference type="InterPro" id="IPR001789">
    <property type="entry name" value="Sig_transdc_resp-reg_receiver"/>
</dbReference>
<proteinExistence type="predicted"/>
<evidence type="ECO:0000256" key="2">
    <source>
        <dbReference type="PROSITE-ProRule" id="PRU00169"/>
    </source>
</evidence>
<name>A0ABU8YLB9_9CYAN</name>
<accession>A0ABU8YLB9</accession>
<dbReference type="PANTHER" id="PTHR44591:SF19">
    <property type="entry name" value="TWO-COMPONENT RESPONSE REGULATOR-RELATED"/>
    <property type="match status" value="1"/>
</dbReference>
<evidence type="ECO:0000259" key="3">
    <source>
        <dbReference type="PROSITE" id="PS50110"/>
    </source>
</evidence>
<feature type="domain" description="Response regulatory" evidence="3">
    <location>
        <begin position="5"/>
        <end position="128"/>
    </location>
</feature>
<evidence type="ECO:0000313" key="4">
    <source>
        <dbReference type="EMBL" id="MEK0185209.1"/>
    </source>
</evidence>
<dbReference type="Gene3D" id="3.40.50.2300">
    <property type="match status" value="1"/>
</dbReference>
<evidence type="ECO:0000256" key="1">
    <source>
        <dbReference type="ARBA" id="ARBA00022553"/>
    </source>
</evidence>
<dbReference type="EMBL" id="JBBLXS010000102">
    <property type="protein sequence ID" value="MEK0185209.1"/>
    <property type="molecule type" value="Genomic_DNA"/>
</dbReference>
<comment type="caution">
    <text evidence="4">The sequence shown here is derived from an EMBL/GenBank/DDBJ whole genome shotgun (WGS) entry which is preliminary data.</text>
</comment>
<reference evidence="4 5" key="1">
    <citation type="journal article" date="2020" name="Harmful Algae">
        <title>Molecular and morphological characterization of a novel dihydroanatoxin-a producing Microcoleus species (cyanobacteria) from the Russian River, California, USA.</title>
        <authorList>
            <person name="Conklin K.Y."/>
            <person name="Stancheva R."/>
            <person name="Otten T.G."/>
            <person name="Fadness R."/>
            <person name="Boyer G.L."/>
            <person name="Read B."/>
            <person name="Zhang X."/>
            <person name="Sheath R.G."/>
        </authorList>
    </citation>
    <scope>NUCLEOTIDE SEQUENCE [LARGE SCALE GENOMIC DNA]</scope>
    <source>
        <strain evidence="4 5">PTRS2</strain>
    </source>
</reference>